<keyword evidence="2" id="KW-1185">Reference proteome</keyword>
<dbReference type="WBParaSite" id="TCONS_00010560.p1">
    <property type="protein sequence ID" value="TCONS_00010560.p1"/>
    <property type="gene ID" value="XLOC_003833"/>
</dbReference>
<name>A0A0K0E2J4_STRER</name>
<feature type="transmembrane region" description="Helical" evidence="1">
    <location>
        <begin position="34"/>
        <end position="57"/>
    </location>
</feature>
<evidence type="ECO:0000313" key="4">
    <source>
        <dbReference type="WBParaSite" id="TCONS_00010560.p1"/>
    </source>
</evidence>
<proteinExistence type="predicted"/>
<evidence type="ECO:0000313" key="3">
    <source>
        <dbReference type="WBParaSite" id="SSTP_0000371200.1"/>
    </source>
</evidence>
<keyword evidence="1" id="KW-0472">Membrane</keyword>
<reference evidence="3" key="1">
    <citation type="submission" date="2015-08" db="UniProtKB">
        <authorList>
            <consortium name="WormBaseParasite"/>
        </authorList>
    </citation>
    <scope>IDENTIFICATION</scope>
</reference>
<dbReference type="AlphaFoldDB" id="A0A0K0E2J4"/>
<keyword evidence="1" id="KW-1133">Transmembrane helix</keyword>
<dbReference type="Proteomes" id="UP000035681">
    <property type="component" value="Unplaced"/>
</dbReference>
<accession>A0A0K0E2J4</accession>
<evidence type="ECO:0000256" key="1">
    <source>
        <dbReference type="SAM" id="Phobius"/>
    </source>
</evidence>
<evidence type="ECO:0000313" key="2">
    <source>
        <dbReference type="Proteomes" id="UP000035681"/>
    </source>
</evidence>
<protein>
    <submittedName>
        <fullName evidence="4">Phlebovirus glycoprotein G2 fusion domain-containing protein</fullName>
    </submittedName>
</protein>
<dbReference type="WBParaSite" id="SSTP_0000371200.1">
    <property type="protein sequence ID" value="SSTP_0000371200.1"/>
    <property type="gene ID" value="SSTP_0000371200"/>
</dbReference>
<sequence length="251" mass="29631">MIDENPKYYYWYFPYEDITNFTTGTIHEQLTVNIWRIIIFIFLVLSITLIILTIYLCQSIKEETIKINKKKKLDRCSLNLIQSPTQDLYKYPMKSYNINNHLYKKQREKLICCQDDERLSEFNKFSICLSCNGSGGKKLSNSCIYCYDSNRYELNCNCKCNCFTKQHITIEKEKHSLPLTLSCEHIKEPEINNNHNKKDNNKDIEQSNKISKDIEQLNKISKDIGNKDINLESNVKTDQKNVEEQPCTFKC</sequence>
<organism evidence="3">
    <name type="scientific">Strongyloides stercoralis</name>
    <name type="common">Threadworm</name>
    <dbReference type="NCBI Taxonomy" id="6248"/>
    <lineage>
        <taxon>Eukaryota</taxon>
        <taxon>Metazoa</taxon>
        <taxon>Ecdysozoa</taxon>
        <taxon>Nematoda</taxon>
        <taxon>Chromadorea</taxon>
        <taxon>Rhabditida</taxon>
        <taxon>Tylenchina</taxon>
        <taxon>Panagrolaimomorpha</taxon>
        <taxon>Strongyloidoidea</taxon>
        <taxon>Strongyloididae</taxon>
        <taxon>Strongyloides</taxon>
    </lineage>
</organism>
<keyword evidence="1" id="KW-0812">Transmembrane</keyword>